<comment type="similarity">
    <text evidence="1">Belongs to the RelE toxin family.</text>
</comment>
<evidence type="ECO:0008006" key="5">
    <source>
        <dbReference type="Google" id="ProtNLM"/>
    </source>
</evidence>
<dbReference type="InterPro" id="IPR035093">
    <property type="entry name" value="RelE/ParE_toxin_dom_sf"/>
</dbReference>
<dbReference type="EMBL" id="MFKX01000006">
    <property type="protein sequence ID" value="OGG58157.1"/>
    <property type="molecule type" value="Genomic_DNA"/>
</dbReference>
<dbReference type="Proteomes" id="UP000177958">
    <property type="component" value="Unassembled WGS sequence"/>
</dbReference>
<accession>A0A1F6DA14</accession>
<dbReference type="Pfam" id="PF05016">
    <property type="entry name" value="ParE_toxin"/>
    <property type="match status" value="1"/>
</dbReference>
<dbReference type="InterPro" id="IPR051803">
    <property type="entry name" value="TA_system_RelE-like_toxin"/>
</dbReference>
<dbReference type="PANTHER" id="PTHR33755">
    <property type="entry name" value="TOXIN PARE1-RELATED"/>
    <property type="match status" value="1"/>
</dbReference>
<comment type="caution">
    <text evidence="3">The sequence shown here is derived from an EMBL/GenBank/DDBJ whole genome shotgun (WGS) entry which is preliminary data.</text>
</comment>
<protein>
    <recommendedName>
        <fullName evidence="5">Addiction module toxin RelE</fullName>
    </recommendedName>
</protein>
<evidence type="ECO:0000313" key="4">
    <source>
        <dbReference type="Proteomes" id="UP000177958"/>
    </source>
</evidence>
<keyword evidence="2" id="KW-1277">Toxin-antitoxin system</keyword>
<evidence type="ECO:0000256" key="2">
    <source>
        <dbReference type="ARBA" id="ARBA00022649"/>
    </source>
</evidence>
<evidence type="ECO:0000313" key="3">
    <source>
        <dbReference type="EMBL" id="OGG58157.1"/>
    </source>
</evidence>
<dbReference type="InterPro" id="IPR007712">
    <property type="entry name" value="RelE/ParE_toxin"/>
</dbReference>
<reference evidence="3 4" key="1">
    <citation type="journal article" date="2016" name="Nat. Commun.">
        <title>Thousands of microbial genomes shed light on interconnected biogeochemical processes in an aquifer system.</title>
        <authorList>
            <person name="Anantharaman K."/>
            <person name="Brown C.T."/>
            <person name="Hug L.A."/>
            <person name="Sharon I."/>
            <person name="Castelle C.J."/>
            <person name="Probst A.J."/>
            <person name="Thomas B.C."/>
            <person name="Singh A."/>
            <person name="Wilkins M.J."/>
            <person name="Karaoz U."/>
            <person name="Brodie E.L."/>
            <person name="Williams K.H."/>
            <person name="Hubbard S.S."/>
            <person name="Banfield J.F."/>
        </authorList>
    </citation>
    <scope>NUCLEOTIDE SEQUENCE [LARGE SCALE GENOMIC DNA]</scope>
</reference>
<dbReference type="AlphaFoldDB" id="A0A1F6DA14"/>
<gene>
    <name evidence="3" type="ORF">A2853_01420</name>
</gene>
<evidence type="ECO:0000256" key="1">
    <source>
        <dbReference type="ARBA" id="ARBA00006226"/>
    </source>
</evidence>
<proteinExistence type="inferred from homology"/>
<name>A0A1F6DA14_9BACT</name>
<organism evidence="3 4">
    <name type="scientific">Candidatus Kaiserbacteria bacterium RIFCSPHIGHO2_01_FULL_55_17</name>
    <dbReference type="NCBI Taxonomy" id="1798484"/>
    <lineage>
        <taxon>Bacteria</taxon>
        <taxon>Candidatus Kaiseribacteriota</taxon>
    </lineage>
</organism>
<sequence>MNIRYSARARVQIEIVYNYIAERNASAAMVVVAYIRQAVTLLTDHPHLGRITDEKGVRMLVVPRFPYVVFYKVHREEVFILSIMHAAQEH</sequence>
<dbReference type="Gene3D" id="3.30.2310.20">
    <property type="entry name" value="RelE-like"/>
    <property type="match status" value="1"/>
</dbReference>